<dbReference type="Gene3D" id="6.10.340.10">
    <property type="match status" value="1"/>
</dbReference>
<accession>A0A1H8VDU6</accession>
<dbReference type="AlphaFoldDB" id="A0A1H8VDU6"/>
<feature type="transmembrane region" description="Helical" evidence="5">
    <location>
        <begin position="12"/>
        <end position="34"/>
    </location>
</feature>
<dbReference type="PANTHER" id="PTHR43531">
    <property type="entry name" value="PROTEIN ICFG"/>
    <property type="match status" value="1"/>
</dbReference>
<gene>
    <name evidence="8" type="ORF">SAMN04490178_11123</name>
</gene>
<keyword evidence="1" id="KW-0145">Chemotaxis</keyword>
<dbReference type="InterPro" id="IPR051310">
    <property type="entry name" value="MCP_chemotaxis"/>
</dbReference>
<dbReference type="InterPro" id="IPR047347">
    <property type="entry name" value="YvaQ-like_sensor"/>
</dbReference>
<dbReference type="GO" id="GO:0006935">
    <property type="term" value="P:chemotaxis"/>
    <property type="evidence" value="ECO:0007669"/>
    <property type="project" value="UniProtKB-KW"/>
</dbReference>
<evidence type="ECO:0000256" key="5">
    <source>
        <dbReference type="SAM" id="Phobius"/>
    </source>
</evidence>
<dbReference type="InterPro" id="IPR024478">
    <property type="entry name" value="HlyB_4HB_MCP"/>
</dbReference>
<dbReference type="GO" id="GO:0005886">
    <property type="term" value="C:plasma membrane"/>
    <property type="evidence" value="ECO:0007669"/>
    <property type="project" value="TreeGrafter"/>
</dbReference>
<dbReference type="SUPFAM" id="SSF58104">
    <property type="entry name" value="Methyl-accepting chemotaxis protein (MCP) signaling domain"/>
    <property type="match status" value="1"/>
</dbReference>
<dbReference type="CDD" id="cd11386">
    <property type="entry name" value="MCP_signal"/>
    <property type="match status" value="1"/>
</dbReference>
<evidence type="ECO:0000256" key="4">
    <source>
        <dbReference type="SAM" id="MobiDB-lite"/>
    </source>
</evidence>
<feature type="transmembrane region" description="Helical" evidence="5">
    <location>
        <begin position="193"/>
        <end position="212"/>
    </location>
</feature>
<dbReference type="FunFam" id="1.10.287.950:FF:000001">
    <property type="entry name" value="Methyl-accepting chemotaxis sensory transducer"/>
    <property type="match status" value="1"/>
</dbReference>
<dbReference type="Pfam" id="PF00015">
    <property type="entry name" value="MCPsignal"/>
    <property type="match status" value="1"/>
</dbReference>
<dbReference type="InterPro" id="IPR003660">
    <property type="entry name" value="HAMP_dom"/>
</dbReference>
<keyword evidence="5" id="KW-0472">Membrane</keyword>
<keyword evidence="3" id="KW-0807">Transducer</keyword>
<dbReference type="SMART" id="SM00304">
    <property type="entry name" value="HAMP"/>
    <property type="match status" value="1"/>
</dbReference>
<keyword evidence="5" id="KW-0812">Transmembrane</keyword>
<dbReference type="Gene3D" id="1.10.287.950">
    <property type="entry name" value="Methyl-accepting chemotaxis protein"/>
    <property type="match status" value="1"/>
</dbReference>
<dbReference type="PROSITE" id="PS50111">
    <property type="entry name" value="CHEMOTAXIS_TRANSDUC_2"/>
    <property type="match status" value="1"/>
</dbReference>
<evidence type="ECO:0000259" key="7">
    <source>
        <dbReference type="PROSITE" id="PS50885"/>
    </source>
</evidence>
<feature type="domain" description="Methyl-accepting transducer" evidence="6">
    <location>
        <begin position="271"/>
        <end position="500"/>
    </location>
</feature>
<reference evidence="8 9" key="1">
    <citation type="submission" date="2016-10" db="EMBL/GenBank/DDBJ databases">
        <authorList>
            <person name="de Groot N.N."/>
        </authorList>
    </citation>
    <scope>NUCLEOTIDE SEQUENCE [LARGE SCALE GENOMIC DNA]</scope>
    <source>
        <strain evidence="8 9">DSM 13305</strain>
    </source>
</reference>
<evidence type="ECO:0000256" key="2">
    <source>
        <dbReference type="ARBA" id="ARBA00029447"/>
    </source>
</evidence>
<dbReference type="GO" id="GO:0007165">
    <property type="term" value="P:signal transduction"/>
    <property type="evidence" value="ECO:0007669"/>
    <property type="project" value="UniProtKB-KW"/>
</dbReference>
<dbReference type="Proteomes" id="UP000198847">
    <property type="component" value="Unassembled WGS sequence"/>
</dbReference>
<protein>
    <submittedName>
        <fullName evidence="8">Methyl-accepting chemotaxis sensory transducer</fullName>
    </submittedName>
</protein>
<evidence type="ECO:0000259" key="6">
    <source>
        <dbReference type="PROSITE" id="PS50111"/>
    </source>
</evidence>
<organism evidence="8 9">
    <name type="scientific">Propionispora vibrioides</name>
    <dbReference type="NCBI Taxonomy" id="112903"/>
    <lineage>
        <taxon>Bacteria</taxon>
        <taxon>Bacillati</taxon>
        <taxon>Bacillota</taxon>
        <taxon>Negativicutes</taxon>
        <taxon>Selenomonadales</taxon>
        <taxon>Sporomusaceae</taxon>
        <taxon>Propionispora</taxon>
    </lineage>
</organism>
<proteinExistence type="inferred from homology"/>
<evidence type="ECO:0000313" key="8">
    <source>
        <dbReference type="EMBL" id="SEP13357.1"/>
    </source>
</evidence>
<dbReference type="PANTHER" id="PTHR43531:SF11">
    <property type="entry name" value="METHYL-ACCEPTING CHEMOTAXIS PROTEIN 3"/>
    <property type="match status" value="1"/>
</dbReference>
<keyword evidence="9" id="KW-1185">Reference proteome</keyword>
<dbReference type="Pfam" id="PF00672">
    <property type="entry name" value="HAMP"/>
    <property type="match status" value="1"/>
</dbReference>
<name>A0A1H8VDU6_9FIRM</name>
<dbReference type="CDD" id="cd06225">
    <property type="entry name" value="HAMP"/>
    <property type="match status" value="1"/>
</dbReference>
<comment type="similarity">
    <text evidence="2">Belongs to the methyl-accepting chemotaxis (MCP) protein family.</text>
</comment>
<dbReference type="GO" id="GO:0004888">
    <property type="term" value="F:transmembrane signaling receptor activity"/>
    <property type="evidence" value="ECO:0007669"/>
    <property type="project" value="InterPro"/>
</dbReference>
<dbReference type="CDD" id="cd19411">
    <property type="entry name" value="MCP2201-like_sensor"/>
    <property type="match status" value="1"/>
</dbReference>
<evidence type="ECO:0000256" key="3">
    <source>
        <dbReference type="PROSITE-ProRule" id="PRU00284"/>
    </source>
</evidence>
<feature type="region of interest" description="Disordered" evidence="4">
    <location>
        <begin position="283"/>
        <end position="304"/>
    </location>
</feature>
<evidence type="ECO:0000256" key="1">
    <source>
        <dbReference type="ARBA" id="ARBA00022500"/>
    </source>
</evidence>
<dbReference type="EMBL" id="FODY01000011">
    <property type="protein sequence ID" value="SEP13357.1"/>
    <property type="molecule type" value="Genomic_DNA"/>
</dbReference>
<dbReference type="STRING" id="112903.SAMN04490178_11123"/>
<sequence length="575" mass="61482">MMKWFTDLKISVKLLTGFIVVALIAGLVGIIGIWNINSIDKAYSEAYEDFGVGLGDIDDVQYAYQLNRVALRDLMLEKNPSVRDQLVAGIREQEKQMEESKLKFKKSLRTEAGQELFKQLEAEQVRYKPIYDRILELALSGQTDRALQVMNGEGIQLAKEINETINKLAELKVTTGRERSEANGAQTSATIKIMLLVIAIGIAVAIGLGIAISRMISRPLNTLVAASEKIAGGDLNVAIDIDSKDEVGVLAGAFRKMTDNINHVLTNINSSAEQVAAASRQVSDSSQALSQGSTEQASSVEELSASMEEIATQTKQNAISATRANELAVEAKENAGRGENQMGGMLRAMEDINESSANISKIIKVIDEIAFQTNILALNAAVEAARAGQHGKGFAVVAEEVRNLAARSANAAKETTTMIEGSIKKVDAGTKIASETAEALKQIVEKVSHAADLVADIAGASNEQATAIAQVNQGIMQVSQVTQTNSATAEESASASEELSSQAELLRNLVNKFKLKKVGYSQDSLENLRPDIIKMLETMAGANPSPTGSEPGAPADKPANSKIKISLGSNDFGKY</sequence>
<feature type="compositionally biased region" description="Polar residues" evidence="4">
    <location>
        <begin position="283"/>
        <end position="301"/>
    </location>
</feature>
<feature type="region of interest" description="Disordered" evidence="4">
    <location>
        <begin position="540"/>
        <end position="575"/>
    </location>
</feature>
<dbReference type="InterPro" id="IPR004089">
    <property type="entry name" value="MCPsignal_dom"/>
</dbReference>
<feature type="domain" description="HAMP" evidence="7">
    <location>
        <begin position="214"/>
        <end position="266"/>
    </location>
</feature>
<dbReference type="PROSITE" id="PS50885">
    <property type="entry name" value="HAMP"/>
    <property type="match status" value="1"/>
</dbReference>
<dbReference type="RefSeq" id="WP_245732341.1">
    <property type="nucleotide sequence ID" value="NZ_FODY01000011.1"/>
</dbReference>
<dbReference type="Pfam" id="PF12729">
    <property type="entry name" value="4HB_MCP_1"/>
    <property type="match status" value="1"/>
</dbReference>
<keyword evidence="5" id="KW-1133">Transmembrane helix</keyword>
<dbReference type="PRINTS" id="PR00260">
    <property type="entry name" value="CHEMTRNSDUCR"/>
</dbReference>
<dbReference type="SMART" id="SM00283">
    <property type="entry name" value="MA"/>
    <property type="match status" value="1"/>
</dbReference>
<evidence type="ECO:0000313" key="9">
    <source>
        <dbReference type="Proteomes" id="UP000198847"/>
    </source>
</evidence>
<dbReference type="InterPro" id="IPR004090">
    <property type="entry name" value="Chemotax_Me-accpt_rcpt"/>
</dbReference>